<dbReference type="PROSITE" id="PS51406">
    <property type="entry name" value="FIBRINOGEN_C_2"/>
    <property type="match status" value="1"/>
</dbReference>
<dbReference type="PANTHER" id="PTHR19143:SF327">
    <property type="entry name" value="FI21813P1-RELATED"/>
    <property type="match status" value="1"/>
</dbReference>
<protein>
    <recommendedName>
        <fullName evidence="2">Fibrinogen C-terminal domain-containing protein</fullName>
    </recommendedName>
</protein>
<dbReference type="AlphaFoldDB" id="A0AAD4K331"/>
<evidence type="ECO:0000313" key="3">
    <source>
        <dbReference type="EMBL" id="KAH8376627.1"/>
    </source>
</evidence>
<dbReference type="PANTHER" id="PTHR19143">
    <property type="entry name" value="FIBRINOGEN/TENASCIN/ANGIOPOEITIN"/>
    <property type="match status" value="1"/>
</dbReference>
<feature type="signal peptide" evidence="1">
    <location>
        <begin position="1"/>
        <end position="19"/>
    </location>
</feature>
<keyword evidence="1" id="KW-0732">Signal</keyword>
<dbReference type="Pfam" id="PF00147">
    <property type="entry name" value="Fibrinogen_C"/>
    <property type="match status" value="1"/>
</dbReference>
<sequence>MNKFCVLLAIGLLINGCYGSAVRPNQLKEDKDGWTAIAHRFDGHVNFFRSWEDFKNGFGDSNDEFFIGLQNLHELTSSKRYELYIYLEDFEGASRYEIYDNFQVGSEDEKFVLKSIGGHTGDADDSLFFNVGSKFSTFDSDNDSSRGNCAQLQMGSWWYSDCSYA</sequence>
<dbReference type="InterPro" id="IPR050373">
    <property type="entry name" value="Fibrinogen_C-term_domain"/>
</dbReference>
<dbReference type="Proteomes" id="UP001200034">
    <property type="component" value="Unassembled WGS sequence"/>
</dbReference>
<dbReference type="Gene3D" id="3.90.215.10">
    <property type="entry name" value="Gamma Fibrinogen, chain A, domain 1"/>
    <property type="match status" value="1"/>
</dbReference>
<accession>A0AAD4K331</accession>
<keyword evidence="4" id="KW-1185">Reference proteome</keyword>
<dbReference type="EMBL" id="JAJJHW010001127">
    <property type="protein sequence ID" value="KAH8376627.1"/>
    <property type="molecule type" value="Genomic_DNA"/>
</dbReference>
<dbReference type="Gene3D" id="4.10.530.10">
    <property type="entry name" value="Gamma-fibrinogen Carboxyl Terminal Fragment, domain 2"/>
    <property type="match status" value="1"/>
</dbReference>
<gene>
    <name evidence="3" type="ORF">KR093_000507</name>
</gene>
<feature type="domain" description="Fibrinogen C-terminal" evidence="2">
    <location>
        <begin position="1"/>
        <end position="165"/>
    </location>
</feature>
<evidence type="ECO:0000256" key="1">
    <source>
        <dbReference type="SAM" id="SignalP"/>
    </source>
</evidence>
<comment type="caution">
    <text evidence="3">The sequence shown here is derived from an EMBL/GenBank/DDBJ whole genome shotgun (WGS) entry which is preliminary data.</text>
</comment>
<name>A0AAD4K331_9MUSC</name>
<feature type="chain" id="PRO_5041963748" description="Fibrinogen C-terminal domain-containing protein" evidence="1">
    <location>
        <begin position="20"/>
        <end position="165"/>
    </location>
</feature>
<dbReference type="InterPro" id="IPR036056">
    <property type="entry name" value="Fibrinogen-like_C"/>
</dbReference>
<evidence type="ECO:0000313" key="4">
    <source>
        <dbReference type="Proteomes" id="UP001200034"/>
    </source>
</evidence>
<dbReference type="SUPFAM" id="SSF56496">
    <property type="entry name" value="Fibrinogen C-terminal domain-like"/>
    <property type="match status" value="1"/>
</dbReference>
<dbReference type="InterPro" id="IPR002181">
    <property type="entry name" value="Fibrinogen_a/b/g_C_dom"/>
</dbReference>
<dbReference type="GO" id="GO:0005615">
    <property type="term" value="C:extracellular space"/>
    <property type="evidence" value="ECO:0007669"/>
    <property type="project" value="TreeGrafter"/>
</dbReference>
<proteinExistence type="predicted"/>
<reference evidence="3" key="1">
    <citation type="journal article" date="2021" name="Mol. Ecol. Resour.">
        <title>Phylogenomic analyses of the genus Drosophila reveals genomic signals of climate adaptation.</title>
        <authorList>
            <person name="Li F."/>
            <person name="Rane R.V."/>
            <person name="Luria V."/>
            <person name="Xiong Z."/>
            <person name="Chen J."/>
            <person name="Li Z."/>
            <person name="Catullo R.A."/>
            <person name="Griffin P.C."/>
            <person name="Schiffer M."/>
            <person name="Pearce S."/>
            <person name="Lee S.F."/>
            <person name="McElroy K."/>
            <person name="Stocker A."/>
            <person name="Shirriffs J."/>
            <person name="Cockerell F."/>
            <person name="Coppin C."/>
            <person name="Sgro C.M."/>
            <person name="Karger A."/>
            <person name="Cain J.W."/>
            <person name="Weber J.A."/>
            <person name="Santpere G."/>
            <person name="Kirschner M.W."/>
            <person name="Hoffmann A.A."/>
            <person name="Oakeshott J.G."/>
            <person name="Zhang G."/>
        </authorList>
    </citation>
    <scope>NUCLEOTIDE SEQUENCE</scope>
    <source>
        <strain evidence="3">BGI-SZ-2011g</strain>
    </source>
</reference>
<evidence type="ECO:0000259" key="2">
    <source>
        <dbReference type="PROSITE" id="PS51406"/>
    </source>
</evidence>
<organism evidence="3 4">
    <name type="scientific">Drosophila rubida</name>
    <dbReference type="NCBI Taxonomy" id="30044"/>
    <lineage>
        <taxon>Eukaryota</taxon>
        <taxon>Metazoa</taxon>
        <taxon>Ecdysozoa</taxon>
        <taxon>Arthropoda</taxon>
        <taxon>Hexapoda</taxon>
        <taxon>Insecta</taxon>
        <taxon>Pterygota</taxon>
        <taxon>Neoptera</taxon>
        <taxon>Endopterygota</taxon>
        <taxon>Diptera</taxon>
        <taxon>Brachycera</taxon>
        <taxon>Muscomorpha</taxon>
        <taxon>Ephydroidea</taxon>
        <taxon>Drosophilidae</taxon>
        <taxon>Drosophila</taxon>
    </lineage>
</organism>
<dbReference type="InterPro" id="IPR014716">
    <property type="entry name" value="Fibrinogen_a/b/g_C_1"/>
</dbReference>
<dbReference type="SMART" id="SM00186">
    <property type="entry name" value="FBG"/>
    <property type="match status" value="1"/>
</dbReference>